<accession>A0A369BMU2</accession>
<organism evidence="1 2">
    <name type="scientific">Fontibacillus phaseoli</name>
    <dbReference type="NCBI Taxonomy" id="1416533"/>
    <lineage>
        <taxon>Bacteria</taxon>
        <taxon>Bacillati</taxon>
        <taxon>Bacillota</taxon>
        <taxon>Bacilli</taxon>
        <taxon>Bacillales</taxon>
        <taxon>Paenibacillaceae</taxon>
        <taxon>Fontibacillus</taxon>
    </lineage>
</organism>
<evidence type="ECO:0000313" key="2">
    <source>
        <dbReference type="Proteomes" id="UP000253090"/>
    </source>
</evidence>
<reference evidence="1 2" key="1">
    <citation type="submission" date="2018-07" db="EMBL/GenBank/DDBJ databases">
        <title>Genomic Encyclopedia of Type Strains, Phase III (KMG-III): the genomes of soil and plant-associated and newly described type strains.</title>
        <authorList>
            <person name="Whitman W."/>
        </authorList>
    </citation>
    <scope>NUCLEOTIDE SEQUENCE [LARGE SCALE GENOMIC DNA]</scope>
    <source>
        <strain evidence="1 2">CECT 8333</strain>
    </source>
</reference>
<dbReference type="InterPro" id="IPR050275">
    <property type="entry name" value="PGM_Phosphatase"/>
</dbReference>
<dbReference type="GO" id="GO:0016791">
    <property type="term" value="F:phosphatase activity"/>
    <property type="evidence" value="ECO:0007669"/>
    <property type="project" value="TreeGrafter"/>
</dbReference>
<dbReference type="InterPro" id="IPR013078">
    <property type="entry name" value="His_Pase_superF_clade-1"/>
</dbReference>
<sequence length="201" mass="22728">MKLFLIRHGQSIGNLFLDEDLPDSPLTSTGLLQADKVASFLGRKSVTRIVSSPLIRAMQTAKPLSDLLSIPVEIWMNLYEYREGPAFYSLPRKEIQKFVPDVMLPEEILEPGWSCPGDENRETVENRAKSIVEQLRLSTDDSIALFAHGMLIDFLIREILQLSNGSNIHFVQANTCINCFDLNENEVKVLSLNQTEHLCCH</sequence>
<dbReference type="InterPro" id="IPR029033">
    <property type="entry name" value="His_PPase_superfam"/>
</dbReference>
<dbReference type="InterPro" id="IPR001345">
    <property type="entry name" value="PG/BPGM_mutase_AS"/>
</dbReference>
<dbReference type="Gene3D" id="3.40.50.1240">
    <property type="entry name" value="Phosphoglycerate mutase-like"/>
    <property type="match status" value="1"/>
</dbReference>
<dbReference type="RefSeq" id="WP_114494680.1">
    <property type="nucleotide sequence ID" value="NZ_QPJW01000001.1"/>
</dbReference>
<dbReference type="PANTHER" id="PTHR48100:SF44">
    <property type="entry name" value="PHOSPHATASE C1620.13-RELATED"/>
    <property type="match status" value="1"/>
</dbReference>
<gene>
    <name evidence="1" type="ORF">DFP94_101304</name>
</gene>
<name>A0A369BMU2_9BACL</name>
<dbReference type="Proteomes" id="UP000253090">
    <property type="component" value="Unassembled WGS sequence"/>
</dbReference>
<dbReference type="SMART" id="SM00855">
    <property type="entry name" value="PGAM"/>
    <property type="match status" value="1"/>
</dbReference>
<dbReference type="Pfam" id="PF00300">
    <property type="entry name" value="His_Phos_1"/>
    <property type="match status" value="1"/>
</dbReference>
<dbReference type="PANTHER" id="PTHR48100">
    <property type="entry name" value="BROAD-SPECIFICITY PHOSPHATASE YOR283W-RELATED"/>
    <property type="match status" value="1"/>
</dbReference>
<evidence type="ECO:0000313" key="1">
    <source>
        <dbReference type="EMBL" id="RCX22721.1"/>
    </source>
</evidence>
<dbReference type="CDD" id="cd07067">
    <property type="entry name" value="HP_PGM_like"/>
    <property type="match status" value="1"/>
</dbReference>
<dbReference type="SUPFAM" id="SSF53254">
    <property type="entry name" value="Phosphoglycerate mutase-like"/>
    <property type="match status" value="1"/>
</dbReference>
<dbReference type="PROSITE" id="PS00175">
    <property type="entry name" value="PG_MUTASE"/>
    <property type="match status" value="1"/>
</dbReference>
<dbReference type="EMBL" id="QPJW01000001">
    <property type="protein sequence ID" value="RCX22721.1"/>
    <property type="molecule type" value="Genomic_DNA"/>
</dbReference>
<protein>
    <submittedName>
        <fullName evidence="1">Putative phosphoglycerate mutase</fullName>
    </submittedName>
</protein>
<dbReference type="AlphaFoldDB" id="A0A369BMU2"/>
<dbReference type="OrthoDB" id="9782128at2"/>
<dbReference type="GO" id="GO:0005829">
    <property type="term" value="C:cytosol"/>
    <property type="evidence" value="ECO:0007669"/>
    <property type="project" value="TreeGrafter"/>
</dbReference>
<comment type="caution">
    <text evidence="1">The sequence shown here is derived from an EMBL/GenBank/DDBJ whole genome shotgun (WGS) entry which is preliminary data.</text>
</comment>
<proteinExistence type="predicted"/>
<keyword evidence="2" id="KW-1185">Reference proteome</keyword>